<keyword evidence="3" id="KW-1003">Cell membrane</keyword>
<dbReference type="InterPro" id="IPR003688">
    <property type="entry name" value="TraG/VirD4"/>
</dbReference>
<dbReference type="Pfam" id="PF02534">
    <property type="entry name" value="T4SS-DNA_transf"/>
    <property type="match status" value="1"/>
</dbReference>
<evidence type="ECO:0000313" key="7">
    <source>
        <dbReference type="EMBL" id="HIQ64185.1"/>
    </source>
</evidence>
<reference evidence="7" key="2">
    <citation type="journal article" date="2021" name="PeerJ">
        <title>Extensive microbial diversity within the chicken gut microbiome revealed by metagenomics and culture.</title>
        <authorList>
            <person name="Gilroy R."/>
            <person name="Ravi A."/>
            <person name="Getino M."/>
            <person name="Pursley I."/>
            <person name="Horton D.L."/>
            <person name="Alikhan N.F."/>
            <person name="Baker D."/>
            <person name="Gharbi K."/>
            <person name="Hall N."/>
            <person name="Watson M."/>
            <person name="Adriaenssens E.M."/>
            <person name="Foster-Nyarko E."/>
            <person name="Jarju S."/>
            <person name="Secka A."/>
            <person name="Antonio M."/>
            <person name="Oren A."/>
            <person name="Chaudhuri R.R."/>
            <person name="La Ragione R."/>
            <person name="Hildebrand F."/>
            <person name="Pallen M.J."/>
        </authorList>
    </citation>
    <scope>NUCLEOTIDE SEQUENCE</scope>
    <source>
        <strain evidence="7">CHK165-10780</strain>
    </source>
</reference>
<keyword evidence="4" id="KW-0812">Transmembrane</keyword>
<dbReference type="Proteomes" id="UP000886725">
    <property type="component" value="Unassembled WGS sequence"/>
</dbReference>
<comment type="subcellular location">
    <subcellularLocation>
        <location evidence="1">Cell membrane</location>
        <topology evidence="1">Multi-pass membrane protein</topology>
    </subcellularLocation>
</comment>
<name>A0A9D0Z0G3_9FIRM</name>
<dbReference type="PANTHER" id="PTHR37937">
    <property type="entry name" value="CONJUGATIVE TRANSFER: DNA TRANSPORT"/>
    <property type="match status" value="1"/>
</dbReference>
<dbReference type="EMBL" id="DVFU01000011">
    <property type="protein sequence ID" value="HIQ64185.1"/>
    <property type="molecule type" value="Genomic_DNA"/>
</dbReference>
<dbReference type="Gene3D" id="3.40.50.300">
    <property type="entry name" value="P-loop containing nucleotide triphosphate hydrolases"/>
    <property type="match status" value="1"/>
</dbReference>
<evidence type="ECO:0000256" key="3">
    <source>
        <dbReference type="ARBA" id="ARBA00022475"/>
    </source>
</evidence>
<proteinExistence type="inferred from homology"/>
<evidence type="ECO:0000256" key="5">
    <source>
        <dbReference type="ARBA" id="ARBA00022989"/>
    </source>
</evidence>
<keyword evidence="5" id="KW-1133">Transmembrane helix</keyword>
<protein>
    <submittedName>
        <fullName evidence="7">Type IV secretory system conjugative DNA transfer family protein</fullName>
    </submittedName>
</protein>
<dbReference type="GO" id="GO:0005886">
    <property type="term" value="C:plasma membrane"/>
    <property type="evidence" value="ECO:0007669"/>
    <property type="project" value="UniProtKB-SubCell"/>
</dbReference>
<reference evidence="7" key="1">
    <citation type="submission" date="2020-10" db="EMBL/GenBank/DDBJ databases">
        <authorList>
            <person name="Gilroy R."/>
        </authorList>
    </citation>
    <scope>NUCLEOTIDE SEQUENCE</scope>
    <source>
        <strain evidence="7">CHK165-10780</strain>
    </source>
</reference>
<evidence type="ECO:0000256" key="1">
    <source>
        <dbReference type="ARBA" id="ARBA00004651"/>
    </source>
</evidence>
<evidence type="ECO:0000256" key="6">
    <source>
        <dbReference type="ARBA" id="ARBA00023136"/>
    </source>
</evidence>
<gene>
    <name evidence="7" type="ORF">IAC85_00425</name>
</gene>
<keyword evidence="6" id="KW-0472">Membrane</keyword>
<organism evidence="7 8">
    <name type="scientific">Candidatus Faecenecus gallistercoris</name>
    <dbReference type="NCBI Taxonomy" id="2840793"/>
    <lineage>
        <taxon>Bacteria</taxon>
        <taxon>Bacillati</taxon>
        <taxon>Bacillota</taxon>
        <taxon>Bacillota incertae sedis</taxon>
        <taxon>Candidatus Faecenecus</taxon>
    </lineage>
</organism>
<dbReference type="InterPro" id="IPR051539">
    <property type="entry name" value="T4SS-coupling_protein"/>
</dbReference>
<accession>A0A9D0Z0G3</accession>
<comment type="caution">
    <text evidence="7">The sequence shown here is derived from an EMBL/GenBank/DDBJ whole genome shotgun (WGS) entry which is preliminary data.</text>
</comment>
<evidence type="ECO:0000256" key="4">
    <source>
        <dbReference type="ARBA" id="ARBA00022692"/>
    </source>
</evidence>
<sequence length="412" mass="47965">MNEKEVIEKLYKNRHNLIVDGDIGCGKSTCLMFPFLSRIIKAKENFLIIDSKKEYYNKYANVLKKSGYEISIVNLKSPKQSNYWNPLWTAYQYYQNSNPDLCIEELESLYRTLVGAVEEKAMPIQESVHLLTGFTLVLFKEGAEKEIHLGSLVQMLSTCNRNWLVLQDYLDKLEDDSIIKKYLNPICNTPGPSKDMQLNRALQQMMNLGSKWMLSKMLSKEETIDSKKPRAIFLVPSVVNNDSNILINAYINQLFNQLSVKQSKSPYTMILDDIESIPKIKELEKYLIHGGYYKQRWIIGTRSITTLETIYGDILNHTCDYINVSKTDIDYRIENLQGKIDREWKLEDIEDDNPNYPTLDTKNISLFTWDKLLTKKKEKPKAEQKPVLNQKEISQLIKKIDNNFELLEPESK</sequence>
<evidence type="ECO:0000256" key="2">
    <source>
        <dbReference type="ARBA" id="ARBA00008806"/>
    </source>
</evidence>
<dbReference type="PANTHER" id="PTHR37937:SF1">
    <property type="entry name" value="CONJUGATIVE TRANSFER: DNA TRANSPORT"/>
    <property type="match status" value="1"/>
</dbReference>
<dbReference type="InterPro" id="IPR027417">
    <property type="entry name" value="P-loop_NTPase"/>
</dbReference>
<evidence type="ECO:0000313" key="8">
    <source>
        <dbReference type="Proteomes" id="UP000886725"/>
    </source>
</evidence>
<dbReference type="SUPFAM" id="SSF52540">
    <property type="entry name" value="P-loop containing nucleoside triphosphate hydrolases"/>
    <property type="match status" value="1"/>
</dbReference>
<dbReference type="AlphaFoldDB" id="A0A9D0Z0G3"/>
<dbReference type="CDD" id="cd01127">
    <property type="entry name" value="TrwB_TraG_TraD_VirD4"/>
    <property type="match status" value="1"/>
</dbReference>
<comment type="similarity">
    <text evidence="2">Belongs to the VirD4/TraG family.</text>
</comment>